<gene>
    <name evidence="1" type="ORF">CWATWH8502_4664</name>
</gene>
<dbReference type="AlphaFoldDB" id="T2IIA3"/>
<evidence type="ECO:0000313" key="2">
    <source>
        <dbReference type="Proteomes" id="UP000018348"/>
    </source>
</evidence>
<sequence>MTGIDIIQDKLFTKRLRQFNLNSPMKQNSPPETVTIILKGEVLNLQLINC</sequence>
<dbReference type="EMBL" id="CAQK01000556">
    <property type="protein sequence ID" value="CCQ51920.1"/>
    <property type="molecule type" value="Genomic_DNA"/>
</dbReference>
<evidence type="ECO:0000313" key="1">
    <source>
        <dbReference type="EMBL" id="CCQ51920.1"/>
    </source>
</evidence>
<organism evidence="1 2">
    <name type="scientific">Crocosphaera watsonii WH 8502</name>
    <dbReference type="NCBI Taxonomy" id="423474"/>
    <lineage>
        <taxon>Bacteria</taxon>
        <taxon>Bacillati</taxon>
        <taxon>Cyanobacteriota</taxon>
        <taxon>Cyanophyceae</taxon>
        <taxon>Oscillatoriophycideae</taxon>
        <taxon>Chroococcales</taxon>
        <taxon>Aphanothecaceae</taxon>
        <taxon>Crocosphaera</taxon>
    </lineage>
</organism>
<proteinExistence type="predicted"/>
<accession>T2IIA3</accession>
<dbReference type="Proteomes" id="UP000018348">
    <property type="component" value="Unassembled WGS sequence"/>
</dbReference>
<reference evidence="1 2" key="1">
    <citation type="submission" date="2013-01" db="EMBL/GenBank/DDBJ databases">
        <authorList>
            <person name="Bench S."/>
        </authorList>
    </citation>
    <scope>NUCLEOTIDE SEQUENCE [LARGE SCALE GENOMIC DNA]</scope>
    <source>
        <strain evidence="1 2">WH 8502</strain>
    </source>
</reference>
<name>T2IIA3_CROWT</name>
<comment type="caution">
    <text evidence="1">The sequence shown here is derived from an EMBL/GenBank/DDBJ whole genome shotgun (WGS) entry which is preliminary data.</text>
</comment>
<protein>
    <submittedName>
        <fullName evidence="1">Uncharacterized protein</fullName>
    </submittedName>
</protein>
<reference evidence="1 2" key="2">
    <citation type="submission" date="2013-09" db="EMBL/GenBank/DDBJ databases">
        <title>Whole genome comparison of six Crocosphaera watsonii strains with differing phenotypes.</title>
        <authorList>
            <person name="Bench S.R."/>
            <person name="Heller P."/>
            <person name="Frank I."/>
            <person name="Arciniega M."/>
            <person name="Shilova I.N."/>
            <person name="Zehr J.P."/>
        </authorList>
    </citation>
    <scope>NUCLEOTIDE SEQUENCE [LARGE SCALE GENOMIC DNA]</scope>
    <source>
        <strain evidence="1 2">WH 8502</strain>
    </source>
</reference>